<name>A0A8D9HK36_BRACM</name>
<dbReference type="EMBL" id="LS974623">
    <property type="protein sequence ID" value="CAG7900725.1"/>
    <property type="molecule type" value="Genomic_DNA"/>
</dbReference>
<proteinExistence type="predicted"/>
<protein>
    <submittedName>
        <fullName evidence="1">Uncharacterized protein</fullName>
    </submittedName>
</protein>
<evidence type="ECO:0000313" key="2">
    <source>
        <dbReference type="Proteomes" id="UP000694005"/>
    </source>
</evidence>
<reference evidence="1 2" key="1">
    <citation type="submission" date="2021-07" db="EMBL/GenBank/DDBJ databases">
        <authorList>
            <consortium name="Genoscope - CEA"/>
            <person name="William W."/>
        </authorList>
    </citation>
    <scope>NUCLEOTIDE SEQUENCE [LARGE SCALE GENOMIC DNA]</scope>
</reference>
<evidence type="ECO:0000313" key="1">
    <source>
        <dbReference type="EMBL" id="CAG7900725.1"/>
    </source>
</evidence>
<organism evidence="1 2">
    <name type="scientific">Brassica campestris</name>
    <name type="common">Field mustard</name>
    <dbReference type="NCBI Taxonomy" id="3711"/>
    <lineage>
        <taxon>Eukaryota</taxon>
        <taxon>Viridiplantae</taxon>
        <taxon>Streptophyta</taxon>
        <taxon>Embryophyta</taxon>
        <taxon>Tracheophyta</taxon>
        <taxon>Spermatophyta</taxon>
        <taxon>Magnoliopsida</taxon>
        <taxon>eudicotyledons</taxon>
        <taxon>Gunneridae</taxon>
        <taxon>Pentapetalae</taxon>
        <taxon>rosids</taxon>
        <taxon>malvids</taxon>
        <taxon>Brassicales</taxon>
        <taxon>Brassicaceae</taxon>
        <taxon>Brassiceae</taxon>
        <taxon>Brassica</taxon>
    </lineage>
</organism>
<gene>
    <name evidence="1" type="ORF">BRAPAZ1V2_A07P03690.2</name>
</gene>
<dbReference type="Proteomes" id="UP000694005">
    <property type="component" value="Chromosome A07"/>
</dbReference>
<sequence length="74" mass="8390">VYSYQLLVVDLSFAQSQFLRNSSFATGLTATVVKEPGEYFLIPGKLRNFNVQRLLRAHVGQGLEQSNEAFLRRV</sequence>
<dbReference type="Gramene" id="A07p03690.2_BraZ1">
    <property type="protein sequence ID" value="A07p03690.2_BraZ1.CDS"/>
    <property type="gene ID" value="A07g03690.2_BraZ1"/>
</dbReference>
<dbReference type="AlphaFoldDB" id="A0A8D9HK36"/>
<feature type="non-terminal residue" evidence="1">
    <location>
        <position position="74"/>
    </location>
</feature>
<accession>A0A8D9HK36</accession>